<comment type="catalytic activity">
    <reaction evidence="5">
        <text>dUTP + H2O = dUMP + diphosphate + H(+)</text>
        <dbReference type="Rhea" id="RHEA:10248"/>
        <dbReference type="ChEBI" id="CHEBI:15377"/>
        <dbReference type="ChEBI" id="CHEBI:15378"/>
        <dbReference type="ChEBI" id="CHEBI:33019"/>
        <dbReference type="ChEBI" id="CHEBI:61555"/>
        <dbReference type="ChEBI" id="CHEBI:246422"/>
        <dbReference type="EC" id="3.6.1.23"/>
    </reaction>
</comment>
<dbReference type="SUPFAM" id="SSF51283">
    <property type="entry name" value="dUTPase-like"/>
    <property type="match status" value="1"/>
</dbReference>
<protein>
    <recommendedName>
        <fullName evidence="2">dUTP diphosphatase</fullName>
        <ecNumber evidence="2">3.6.1.23</ecNumber>
    </recommendedName>
</protein>
<feature type="domain" description="dUTPase-like" evidence="6">
    <location>
        <begin position="12"/>
        <end position="95"/>
    </location>
</feature>
<comment type="caution">
    <text evidence="7">The sequence shown here is derived from an EMBL/GenBank/DDBJ whole genome shotgun (WGS) entry which is preliminary data.</text>
</comment>
<dbReference type="PANTHER" id="PTHR11241">
    <property type="entry name" value="DEOXYURIDINE 5'-TRIPHOSPHATE NUCLEOTIDOHYDROLASE"/>
    <property type="match status" value="1"/>
</dbReference>
<dbReference type="GO" id="GO:0000287">
    <property type="term" value="F:magnesium ion binding"/>
    <property type="evidence" value="ECO:0007669"/>
    <property type="project" value="InterPro"/>
</dbReference>
<keyword evidence="4" id="KW-0546">Nucleotide metabolism</keyword>
<dbReference type="Proteomes" id="UP000011907">
    <property type="component" value="Unassembled WGS sequence"/>
</dbReference>
<organism evidence="7 8">
    <name type="scientific">Bacillus sonorensis L12</name>
    <dbReference type="NCBI Taxonomy" id="1274524"/>
    <lineage>
        <taxon>Bacteria</taxon>
        <taxon>Bacillati</taxon>
        <taxon>Bacillota</taxon>
        <taxon>Bacilli</taxon>
        <taxon>Bacillales</taxon>
        <taxon>Bacillaceae</taxon>
        <taxon>Bacillus</taxon>
    </lineage>
</organism>
<dbReference type="InterPro" id="IPR008181">
    <property type="entry name" value="dUTPase"/>
</dbReference>
<dbReference type="InterPro" id="IPR036157">
    <property type="entry name" value="dUTPase-like_sf"/>
</dbReference>
<dbReference type="Gene3D" id="2.70.40.10">
    <property type="match status" value="1"/>
</dbReference>
<evidence type="ECO:0000259" key="6">
    <source>
        <dbReference type="Pfam" id="PF00692"/>
    </source>
</evidence>
<keyword evidence="3 7" id="KW-0378">Hydrolase</keyword>
<evidence type="ECO:0000256" key="2">
    <source>
        <dbReference type="ARBA" id="ARBA00012379"/>
    </source>
</evidence>
<dbReference type="InterPro" id="IPR029054">
    <property type="entry name" value="dUTPase-like"/>
</dbReference>
<dbReference type="EC" id="3.6.1.23" evidence="2"/>
<feature type="domain" description="dUTPase-like" evidence="6">
    <location>
        <begin position="138"/>
        <end position="179"/>
    </location>
</feature>
<evidence type="ECO:0000256" key="5">
    <source>
        <dbReference type="ARBA" id="ARBA00047686"/>
    </source>
</evidence>
<dbReference type="GO" id="GO:0004170">
    <property type="term" value="F:dUTP diphosphatase activity"/>
    <property type="evidence" value="ECO:0007669"/>
    <property type="project" value="UniProtKB-EC"/>
</dbReference>
<dbReference type="RefSeq" id="WP_006640505.1">
    <property type="nucleotide sequence ID" value="NZ_AOFM01000019.1"/>
</dbReference>
<gene>
    <name evidence="7" type="ORF">BSONL12_23000</name>
</gene>
<proteinExistence type="inferred from homology"/>
<dbReference type="eggNOG" id="COG0756">
    <property type="taxonomic scope" value="Bacteria"/>
</dbReference>
<dbReference type="AlphaFoldDB" id="M5NWB7"/>
<dbReference type="PATRIC" id="fig|1274524.3.peg.4929"/>
<dbReference type="PANTHER" id="PTHR11241:SF0">
    <property type="entry name" value="DEOXYURIDINE 5'-TRIPHOSPHATE NUCLEOTIDOHYDROLASE"/>
    <property type="match status" value="1"/>
</dbReference>
<sequence>MNVNIKRLSPDAQIPKYAHASDACFDLVAAEDVIIEPEETALVKTGLAFEIPEGYEMQIRPRSGITLKTPLRVQLGTVDAGYRGEVGVIVDNIAERITPFNSLKYEHIDGTTTETAKHARYCSRYGDYVEQDEVAYQTYIIRKGDRIAQAVIKPVEQAVFTEVAELGDSDRGAGGFGSSRHYPARWRRK</sequence>
<dbReference type="STRING" id="1274524.BSONL12_23000"/>
<dbReference type="Pfam" id="PF00692">
    <property type="entry name" value="dUTPase"/>
    <property type="match status" value="2"/>
</dbReference>
<dbReference type="GO" id="GO:0046081">
    <property type="term" value="P:dUTP catabolic process"/>
    <property type="evidence" value="ECO:0007669"/>
    <property type="project" value="InterPro"/>
</dbReference>
<dbReference type="EMBL" id="AOFM01000019">
    <property type="protein sequence ID" value="EME72216.1"/>
    <property type="molecule type" value="Genomic_DNA"/>
</dbReference>
<evidence type="ECO:0000313" key="7">
    <source>
        <dbReference type="EMBL" id="EME72216.1"/>
    </source>
</evidence>
<evidence type="ECO:0000256" key="1">
    <source>
        <dbReference type="ARBA" id="ARBA00006581"/>
    </source>
</evidence>
<dbReference type="CDD" id="cd07557">
    <property type="entry name" value="trimeric_dUTPase"/>
    <property type="match status" value="1"/>
</dbReference>
<comment type="similarity">
    <text evidence="1">Belongs to the dUTPase family.</text>
</comment>
<dbReference type="InterPro" id="IPR033704">
    <property type="entry name" value="dUTPase_trimeric"/>
</dbReference>
<dbReference type="GO" id="GO:0006226">
    <property type="term" value="P:dUMP biosynthetic process"/>
    <property type="evidence" value="ECO:0007669"/>
    <property type="project" value="InterPro"/>
</dbReference>
<reference evidence="7 8" key="1">
    <citation type="journal article" date="2013" name="Genome Announc.">
        <title>Draft Whole-Genome Sequence of Bacillus sonorensis Strain L12, a Source of Nonribosomal Lipopeptides.</title>
        <authorList>
            <person name="Adimpong D.B."/>
            <person name="Sorensen K.I."/>
            <person name="Nielsen D.S."/>
            <person name="Thorsen L."/>
            <person name="Rasmussen T.B."/>
            <person name="Derkx P.M."/>
            <person name="Jespersen L."/>
        </authorList>
    </citation>
    <scope>NUCLEOTIDE SEQUENCE [LARGE SCALE GENOMIC DNA]</scope>
    <source>
        <strain evidence="7 8">L12</strain>
    </source>
</reference>
<name>M5NWB7_9BACI</name>
<evidence type="ECO:0000256" key="4">
    <source>
        <dbReference type="ARBA" id="ARBA00023080"/>
    </source>
</evidence>
<dbReference type="OrthoDB" id="9809956at2"/>
<evidence type="ECO:0000256" key="3">
    <source>
        <dbReference type="ARBA" id="ARBA00022801"/>
    </source>
</evidence>
<accession>M5NWB7</accession>
<evidence type="ECO:0000313" key="8">
    <source>
        <dbReference type="Proteomes" id="UP000011907"/>
    </source>
</evidence>